<name>A0A2U1PG27_ARTAN</name>
<keyword evidence="2" id="KW-0677">Repeat</keyword>
<comment type="caution">
    <text evidence="8">The sequence shown here is derived from an EMBL/GenBank/DDBJ whole genome shotgun (WGS) entry which is preliminary data.</text>
</comment>
<dbReference type="SMART" id="SM00717">
    <property type="entry name" value="SANT"/>
    <property type="match status" value="2"/>
</dbReference>
<dbReference type="FunFam" id="1.10.10.60:FF:000349">
    <property type="entry name" value="Transcription factor MYB39"/>
    <property type="match status" value="1"/>
</dbReference>
<feature type="domain" description="HTH myb-type" evidence="7">
    <location>
        <begin position="15"/>
        <end position="67"/>
    </location>
</feature>
<keyword evidence="9" id="KW-1185">Reference proteome</keyword>
<organism evidence="8 9">
    <name type="scientific">Artemisia annua</name>
    <name type="common">Sweet wormwood</name>
    <dbReference type="NCBI Taxonomy" id="35608"/>
    <lineage>
        <taxon>Eukaryota</taxon>
        <taxon>Viridiplantae</taxon>
        <taxon>Streptophyta</taxon>
        <taxon>Embryophyta</taxon>
        <taxon>Tracheophyta</taxon>
        <taxon>Spermatophyta</taxon>
        <taxon>Magnoliopsida</taxon>
        <taxon>eudicotyledons</taxon>
        <taxon>Gunneridae</taxon>
        <taxon>Pentapetalae</taxon>
        <taxon>asterids</taxon>
        <taxon>campanulids</taxon>
        <taxon>Asterales</taxon>
        <taxon>Asteraceae</taxon>
        <taxon>Asteroideae</taxon>
        <taxon>Anthemideae</taxon>
        <taxon>Artemisiinae</taxon>
        <taxon>Artemisia</taxon>
    </lineage>
</organism>
<feature type="domain" description="HTH myb-type" evidence="7">
    <location>
        <begin position="68"/>
        <end position="122"/>
    </location>
</feature>
<dbReference type="InterPro" id="IPR009057">
    <property type="entry name" value="Homeodomain-like_sf"/>
</dbReference>
<evidence type="ECO:0000256" key="1">
    <source>
        <dbReference type="ARBA" id="ARBA00004123"/>
    </source>
</evidence>
<feature type="domain" description="Myb-like" evidence="6">
    <location>
        <begin position="15"/>
        <end position="67"/>
    </location>
</feature>
<dbReference type="InterPro" id="IPR017930">
    <property type="entry name" value="Myb_dom"/>
</dbReference>
<evidence type="ECO:0000313" key="9">
    <source>
        <dbReference type="Proteomes" id="UP000245207"/>
    </source>
</evidence>
<dbReference type="STRING" id="35608.A0A2U1PG27"/>
<dbReference type="PROSITE" id="PS51294">
    <property type="entry name" value="HTH_MYB"/>
    <property type="match status" value="2"/>
</dbReference>
<keyword evidence="3 8" id="KW-0238">DNA-binding</keyword>
<dbReference type="Proteomes" id="UP000245207">
    <property type="component" value="Unassembled WGS sequence"/>
</dbReference>
<dbReference type="GO" id="GO:0003677">
    <property type="term" value="F:DNA binding"/>
    <property type="evidence" value="ECO:0007669"/>
    <property type="project" value="UniProtKB-KW"/>
</dbReference>
<dbReference type="OrthoDB" id="2143914at2759"/>
<evidence type="ECO:0000259" key="6">
    <source>
        <dbReference type="PROSITE" id="PS50090"/>
    </source>
</evidence>
<dbReference type="InterPro" id="IPR015495">
    <property type="entry name" value="Myb_TF_plants"/>
</dbReference>
<dbReference type="EMBL" id="PKPP01001200">
    <property type="protein sequence ID" value="PWA84715.1"/>
    <property type="molecule type" value="Genomic_DNA"/>
</dbReference>
<sequence>MGRCPTPTSRDDDENNNLKKGAWTPEEDQILIDYIQAHGHGSWRALPKLAGLQRCGKSCRLRWTNYLRPDIKRGKFSKEEEDIILHLHSVLGNKWSTIATRLPGRTDNEIKNYWNTHMKKKLLHMGIDPTTHQPRTDLYSCLPQLLALANIKELLEHNQLAQNLQYFNFLLQNNTGLSTWLSRTNSIPQMQEETDPSFANDFQLALNQESEEMTQFLGLNSSVTQPLHEVSIMNNLQTTNDHEVVGHEHGKARLTSVNSSSSLSSTVTNWNSMPPLIDSTTPTTTLTINSGSLESGSAISYGGGEGDGGASSYNWPEYLFEDSFLDRNLQEIKYDL</sequence>
<evidence type="ECO:0000259" key="7">
    <source>
        <dbReference type="PROSITE" id="PS51294"/>
    </source>
</evidence>
<feature type="region of interest" description="Disordered" evidence="5">
    <location>
        <begin position="1"/>
        <end position="20"/>
    </location>
</feature>
<evidence type="ECO:0000313" key="8">
    <source>
        <dbReference type="EMBL" id="PWA84715.1"/>
    </source>
</evidence>
<keyword evidence="4" id="KW-0539">Nucleus</keyword>
<dbReference type="PANTHER" id="PTHR47994">
    <property type="entry name" value="F14D16.11-RELATED"/>
    <property type="match status" value="1"/>
</dbReference>
<dbReference type="PROSITE" id="PS50090">
    <property type="entry name" value="MYB_LIKE"/>
    <property type="match status" value="2"/>
</dbReference>
<keyword evidence="8" id="KW-0371">Homeobox</keyword>
<dbReference type="CDD" id="cd00167">
    <property type="entry name" value="SANT"/>
    <property type="match status" value="2"/>
</dbReference>
<evidence type="ECO:0000256" key="2">
    <source>
        <dbReference type="ARBA" id="ARBA00022737"/>
    </source>
</evidence>
<evidence type="ECO:0000256" key="4">
    <source>
        <dbReference type="ARBA" id="ARBA00023242"/>
    </source>
</evidence>
<comment type="subcellular location">
    <subcellularLocation>
        <location evidence="1">Nucleus</location>
    </subcellularLocation>
</comment>
<dbReference type="SUPFAM" id="SSF46689">
    <property type="entry name" value="Homeodomain-like"/>
    <property type="match status" value="1"/>
</dbReference>
<dbReference type="FunFam" id="1.10.10.60:FF:000001">
    <property type="entry name" value="MYB-related transcription factor"/>
    <property type="match status" value="1"/>
</dbReference>
<feature type="domain" description="Myb-like" evidence="6">
    <location>
        <begin position="68"/>
        <end position="118"/>
    </location>
</feature>
<reference evidence="8 9" key="1">
    <citation type="journal article" date="2018" name="Mol. Plant">
        <title>The genome of Artemisia annua provides insight into the evolution of Asteraceae family and artemisinin biosynthesis.</title>
        <authorList>
            <person name="Shen Q."/>
            <person name="Zhang L."/>
            <person name="Liao Z."/>
            <person name="Wang S."/>
            <person name="Yan T."/>
            <person name="Shi P."/>
            <person name="Liu M."/>
            <person name="Fu X."/>
            <person name="Pan Q."/>
            <person name="Wang Y."/>
            <person name="Lv Z."/>
            <person name="Lu X."/>
            <person name="Zhang F."/>
            <person name="Jiang W."/>
            <person name="Ma Y."/>
            <person name="Chen M."/>
            <person name="Hao X."/>
            <person name="Li L."/>
            <person name="Tang Y."/>
            <person name="Lv G."/>
            <person name="Zhou Y."/>
            <person name="Sun X."/>
            <person name="Brodelius P.E."/>
            <person name="Rose J.K.C."/>
            <person name="Tang K."/>
        </authorList>
    </citation>
    <scope>NUCLEOTIDE SEQUENCE [LARGE SCALE GENOMIC DNA]</scope>
    <source>
        <strain evidence="9">cv. Huhao1</strain>
        <tissue evidence="8">Leaf</tissue>
    </source>
</reference>
<proteinExistence type="predicted"/>
<protein>
    <submittedName>
        <fullName evidence="8">Homeodomain-like protein</fullName>
    </submittedName>
</protein>
<dbReference type="PANTHER" id="PTHR47994:SF5">
    <property type="entry name" value="F14D16.11-RELATED"/>
    <property type="match status" value="1"/>
</dbReference>
<dbReference type="Pfam" id="PF00249">
    <property type="entry name" value="Myb_DNA-binding"/>
    <property type="match status" value="2"/>
</dbReference>
<dbReference type="Gene3D" id="1.10.10.60">
    <property type="entry name" value="Homeodomain-like"/>
    <property type="match status" value="2"/>
</dbReference>
<dbReference type="AlphaFoldDB" id="A0A2U1PG27"/>
<accession>A0A2U1PG27</accession>
<evidence type="ECO:0000256" key="5">
    <source>
        <dbReference type="SAM" id="MobiDB-lite"/>
    </source>
</evidence>
<evidence type="ECO:0000256" key="3">
    <source>
        <dbReference type="ARBA" id="ARBA00023125"/>
    </source>
</evidence>
<dbReference type="GO" id="GO:0005634">
    <property type="term" value="C:nucleus"/>
    <property type="evidence" value="ECO:0007669"/>
    <property type="project" value="UniProtKB-SubCell"/>
</dbReference>
<gene>
    <name evidence="8" type="ORF">CTI12_AA156700</name>
</gene>
<dbReference type="InterPro" id="IPR001005">
    <property type="entry name" value="SANT/Myb"/>
</dbReference>